<dbReference type="AlphaFoldDB" id="A0A4C1T7X6"/>
<dbReference type="EMBL" id="BGZK01004672">
    <property type="protein sequence ID" value="GBP10276.1"/>
    <property type="molecule type" value="Genomic_DNA"/>
</dbReference>
<organism evidence="1 2">
    <name type="scientific">Eumeta variegata</name>
    <name type="common">Bagworm moth</name>
    <name type="synonym">Eumeta japonica</name>
    <dbReference type="NCBI Taxonomy" id="151549"/>
    <lineage>
        <taxon>Eukaryota</taxon>
        <taxon>Metazoa</taxon>
        <taxon>Ecdysozoa</taxon>
        <taxon>Arthropoda</taxon>
        <taxon>Hexapoda</taxon>
        <taxon>Insecta</taxon>
        <taxon>Pterygota</taxon>
        <taxon>Neoptera</taxon>
        <taxon>Endopterygota</taxon>
        <taxon>Lepidoptera</taxon>
        <taxon>Glossata</taxon>
        <taxon>Ditrysia</taxon>
        <taxon>Tineoidea</taxon>
        <taxon>Psychidae</taxon>
        <taxon>Oiketicinae</taxon>
        <taxon>Eumeta</taxon>
    </lineage>
</organism>
<protein>
    <submittedName>
        <fullName evidence="1">Uncharacterized protein</fullName>
    </submittedName>
</protein>
<sequence length="184" mass="20518">MPVHCRGARLCVQPLSLFYSDASADGVEVISLVPHSRSHARLRRNATMSITSKRSNHSFRSTLVARHFGSFRLILINSYGAYTNGSSYQKGTFIRVRNERIKMKRYSLRLKETDSGALAGRIRHVKVSCRWAGPRRDGRGAACALRSRPSLYDARIVEIGAFGVDFRAVSESSGGPIFRCPIPF</sequence>
<dbReference type="OrthoDB" id="10070851at2759"/>
<comment type="caution">
    <text evidence="1">The sequence shown here is derived from an EMBL/GenBank/DDBJ whole genome shotgun (WGS) entry which is preliminary data.</text>
</comment>
<proteinExistence type="predicted"/>
<dbReference type="Proteomes" id="UP000299102">
    <property type="component" value="Unassembled WGS sequence"/>
</dbReference>
<reference evidence="1 2" key="1">
    <citation type="journal article" date="2019" name="Commun. Biol.">
        <title>The bagworm genome reveals a unique fibroin gene that provides high tensile strength.</title>
        <authorList>
            <person name="Kono N."/>
            <person name="Nakamura H."/>
            <person name="Ohtoshi R."/>
            <person name="Tomita M."/>
            <person name="Numata K."/>
            <person name="Arakawa K."/>
        </authorList>
    </citation>
    <scope>NUCLEOTIDE SEQUENCE [LARGE SCALE GENOMIC DNA]</scope>
</reference>
<gene>
    <name evidence="1" type="ORF">EVAR_72766_1</name>
</gene>
<keyword evidence="2" id="KW-1185">Reference proteome</keyword>
<evidence type="ECO:0000313" key="1">
    <source>
        <dbReference type="EMBL" id="GBP10276.1"/>
    </source>
</evidence>
<evidence type="ECO:0000313" key="2">
    <source>
        <dbReference type="Proteomes" id="UP000299102"/>
    </source>
</evidence>
<accession>A0A4C1T7X6</accession>
<name>A0A4C1T7X6_EUMVA</name>